<keyword evidence="2" id="KW-1185">Reference proteome</keyword>
<dbReference type="Proteomes" id="UP001302321">
    <property type="component" value="Unassembled WGS sequence"/>
</dbReference>
<dbReference type="AlphaFoldDB" id="A0AAN6W3W3"/>
<organism evidence="1 2">
    <name type="scientific">Triangularia setosa</name>
    <dbReference type="NCBI Taxonomy" id="2587417"/>
    <lineage>
        <taxon>Eukaryota</taxon>
        <taxon>Fungi</taxon>
        <taxon>Dikarya</taxon>
        <taxon>Ascomycota</taxon>
        <taxon>Pezizomycotina</taxon>
        <taxon>Sordariomycetes</taxon>
        <taxon>Sordariomycetidae</taxon>
        <taxon>Sordariales</taxon>
        <taxon>Podosporaceae</taxon>
        <taxon>Triangularia</taxon>
    </lineage>
</organism>
<sequence>MRRSRPRADRIAQRSGGFVCILFTCSFGICFARLTAFSIPCSCRSKRGPSVFRAFTVQAASSCDPNVPSALYHYPEIPRHRRRSPINIGVNR</sequence>
<accession>A0AAN6W3W3</accession>
<reference evidence="1" key="1">
    <citation type="journal article" date="2023" name="Mol. Phylogenet. Evol.">
        <title>Genome-scale phylogeny and comparative genomics of the fungal order Sordariales.</title>
        <authorList>
            <person name="Hensen N."/>
            <person name="Bonometti L."/>
            <person name="Westerberg I."/>
            <person name="Brannstrom I.O."/>
            <person name="Guillou S."/>
            <person name="Cros-Aarteil S."/>
            <person name="Calhoun S."/>
            <person name="Haridas S."/>
            <person name="Kuo A."/>
            <person name="Mondo S."/>
            <person name="Pangilinan J."/>
            <person name="Riley R."/>
            <person name="LaButti K."/>
            <person name="Andreopoulos B."/>
            <person name="Lipzen A."/>
            <person name="Chen C."/>
            <person name="Yan M."/>
            <person name="Daum C."/>
            <person name="Ng V."/>
            <person name="Clum A."/>
            <person name="Steindorff A."/>
            <person name="Ohm R.A."/>
            <person name="Martin F."/>
            <person name="Silar P."/>
            <person name="Natvig D.O."/>
            <person name="Lalanne C."/>
            <person name="Gautier V."/>
            <person name="Ament-Velasquez S.L."/>
            <person name="Kruys A."/>
            <person name="Hutchinson M.I."/>
            <person name="Powell A.J."/>
            <person name="Barry K."/>
            <person name="Miller A.N."/>
            <person name="Grigoriev I.V."/>
            <person name="Debuchy R."/>
            <person name="Gladieux P."/>
            <person name="Hiltunen Thoren M."/>
            <person name="Johannesson H."/>
        </authorList>
    </citation>
    <scope>NUCLEOTIDE SEQUENCE</scope>
    <source>
        <strain evidence="1">CBS 892.96</strain>
    </source>
</reference>
<proteinExistence type="predicted"/>
<evidence type="ECO:0000313" key="1">
    <source>
        <dbReference type="EMBL" id="KAK4174765.1"/>
    </source>
</evidence>
<name>A0AAN6W3W3_9PEZI</name>
<reference evidence="1" key="2">
    <citation type="submission" date="2023-05" db="EMBL/GenBank/DDBJ databases">
        <authorList>
            <consortium name="Lawrence Berkeley National Laboratory"/>
            <person name="Steindorff A."/>
            <person name="Hensen N."/>
            <person name="Bonometti L."/>
            <person name="Westerberg I."/>
            <person name="Brannstrom I.O."/>
            <person name="Guillou S."/>
            <person name="Cros-Aarteil S."/>
            <person name="Calhoun S."/>
            <person name="Haridas S."/>
            <person name="Kuo A."/>
            <person name="Mondo S."/>
            <person name="Pangilinan J."/>
            <person name="Riley R."/>
            <person name="Labutti K."/>
            <person name="Andreopoulos B."/>
            <person name="Lipzen A."/>
            <person name="Chen C."/>
            <person name="Yanf M."/>
            <person name="Daum C."/>
            <person name="Ng V."/>
            <person name="Clum A."/>
            <person name="Ohm R."/>
            <person name="Martin F."/>
            <person name="Silar P."/>
            <person name="Natvig D."/>
            <person name="Lalanne C."/>
            <person name="Gautier V."/>
            <person name="Ament-Velasquez S.L."/>
            <person name="Kruys A."/>
            <person name="Hutchinson M.I."/>
            <person name="Powell A.J."/>
            <person name="Barry K."/>
            <person name="Miller A.N."/>
            <person name="Grigoriev I.V."/>
            <person name="Debuchy R."/>
            <person name="Gladieux P."/>
            <person name="Thoren M.H."/>
            <person name="Johannesson H."/>
        </authorList>
    </citation>
    <scope>NUCLEOTIDE SEQUENCE</scope>
    <source>
        <strain evidence="1">CBS 892.96</strain>
    </source>
</reference>
<gene>
    <name evidence="1" type="ORF">QBC36DRAFT_35081</name>
</gene>
<comment type="caution">
    <text evidence="1">The sequence shown here is derived from an EMBL/GenBank/DDBJ whole genome shotgun (WGS) entry which is preliminary data.</text>
</comment>
<protein>
    <submittedName>
        <fullName evidence="1">Uncharacterized protein</fullName>
    </submittedName>
</protein>
<dbReference type="EMBL" id="MU866265">
    <property type="protein sequence ID" value="KAK4174765.1"/>
    <property type="molecule type" value="Genomic_DNA"/>
</dbReference>
<evidence type="ECO:0000313" key="2">
    <source>
        <dbReference type="Proteomes" id="UP001302321"/>
    </source>
</evidence>